<evidence type="ECO:0000313" key="2">
    <source>
        <dbReference type="EnsemblMetazoa" id="Aqu2.1.21386_001"/>
    </source>
</evidence>
<dbReference type="InParanoid" id="A0A1X7U164"/>
<accession>A0A1X7U164</accession>
<organism evidence="2">
    <name type="scientific">Amphimedon queenslandica</name>
    <name type="common">Sponge</name>
    <dbReference type="NCBI Taxonomy" id="400682"/>
    <lineage>
        <taxon>Eukaryota</taxon>
        <taxon>Metazoa</taxon>
        <taxon>Porifera</taxon>
        <taxon>Demospongiae</taxon>
        <taxon>Heteroscleromorpha</taxon>
        <taxon>Haplosclerida</taxon>
        <taxon>Niphatidae</taxon>
        <taxon>Amphimedon</taxon>
    </lineage>
</organism>
<feature type="coiled-coil region" evidence="1">
    <location>
        <begin position="26"/>
        <end position="60"/>
    </location>
</feature>
<evidence type="ECO:0000256" key="1">
    <source>
        <dbReference type="SAM" id="Coils"/>
    </source>
</evidence>
<sequence length="120" mass="13402">MPATKAELKALLNDACALAESLKPELGRVTKEKDGLEGELEELSEKLKCNEDQFSGENAEDDGAFPLWLCRLDRIASLYKWSEGEELVQFELLLTGMAERLYELLLASDQGSYKDTTEAL</sequence>
<proteinExistence type="predicted"/>
<protein>
    <submittedName>
        <fullName evidence="2">Uncharacterized protein</fullName>
    </submittedName>
</protein>
<keyword evidence="1" id="KW-0175">Coiled coil</keyword>
<name>A0A1X7U164_AMPQE</name>
<reference evidence="2" key="1">
    <citation type="submission" date="2017-05" db="UniProtKB">
        <authorList>
            <consortium name="EnsemblMetazoa"/>
        </authorList>
    </citation>
    <scope>IDENTIFICATION</scope>
</reference>
<dbReference type="AlphaFoldDB" id="A0A1X7U164"/>
<dbReference type="EnsemblMetazoa" id="Aqu2.1.21386_001">
    <property type="protein sequence ID" value="Aqu2.1.21386_001"/>
    <property type="gene ID" value="Aqu2.1.21386"/>
</dbReference>